<dbReference type="SMART" id="SM00355">
    <property type="entry name" value="ZnF_C2H2"/>
    <property type="match status" value="2"/>
</dbReference>
<keyword evidence="5" id="KW-1185">Reference proteome</keyword>
<dbReference type="Gene3D" id="3.30.160.60">
    <property type="entry name" value="Classic Zinc Finger"/>
    <property type="match status" value="1"/>
</dbReference>
<feature type="domain" description="C2H2-type" evidence="3">
    <location>
        <begin position="193"/>
        <end position="221"/>
    </location>
</feature>
<feature type="compositionally biased region" description="Basic and acidic residues" evidence="2">
    <location>
        <begin position="1"/>
        <end position="17"/>
    </location>
</feature>
<evidence type="ECO:0000313" key="5">
    <source>
        <dbReference type="Proteomes" id="UP001163846"/>
    </source>
</evidence>
<feature type="region of interest" description="Disordered" evidence="2">
    <location>
        <begin position="131"/>
        <end position="153"/>
    </location>
</feature>
<dbReference type="InterPro" id="IPR013087">
    <property type="entry name" value="Znf_C2H2_type"/>
</dbReference>
<dbReference type="InterPro" id="IPR036236">
    <property type="entry name" value="Znf_C2H2_sf"/>
</dbReference>
<dbReference type="Pfam" id="PF00096">
    <property type="entry name" value="zf-C2H2"/>
    <property type="match status" value="1"/>
</dbReference>
<reference evidence="4" key="1">
    <citation type="submission" date="2022-08" db="EMBL/GenBank/DDBJ databases">
        <authorList>
            <consortium name="DOE Joint Genome Institute"/>
            <person name="Min B."/>
            <person name="Riley R."/>
            <person name="Sierra-Patev S."/>
            <person name="Naranjo-Ortiz M."/>
            <person name="Looney B."/>
            <person name="Konkel Z."/>
            <person name="Slot J.C."/>
            <person name="Sakamoto Y."/>
            <person name="Steenwyk J.L."/>
            <person name="Rokas A."/>
            <person name="Carro J."/>
            <person name="Camarero S."/>
            <person name="Ferreira P."/>
            <person name="Molpeceres G."/>
            <person name="Ruiz-Duenas F.J."/>
            <person name="Serrano A."/>
            <person name="Henrissat B."/>
            <person name="Drula E."/>
            <person name="Hughes K.W."/>
            <person name="Mata J.L."/>
            <person name="Ishikawa N.K."/>
            <person name="Vargas-Isla R."/>
            <person name="Ushijima S."/>
            <person name="Smith C.A."/>
            <person name="Ahrendt S."/>
            <person name="Andreopoulos W."/>
            <person name="He G."/>
            <person name="Labutti K."/>
            <person name="Lipzen A."/>
            <person name="Ng V."/>
            <person name="Sandor L."/>
            <person name="Barry K."/>
            <person name="Martinez A.T."/>
            <person name="Xiao Y."/>
            <person name="Gibbons J.G."/>
            <person name="Terashima K."/>
            <person name="Hibbett D.S."/>
            <person name="Grigoriev I.V."/>
        </authorList>
    </citation>
    <scope>NUCLEOTIDE SEQUENCE</scope>
    <source>
        <strain evidence="4">TFB9207</strain>
    </source>
</reference>
<name>A0AA38P5I5_9AGAR</name>
<keyword evidence="1" id="KW-0479">Metal-binding</keyword>
<evidence type="ECO:0000313" key="4">
    <source>
        <dbReference type="EMBL" id="KAJ3836443.1"/>
    </source>
</evidence>
<feature type="compositionally biased region" description="Polar residues" evidence="2">
    <location>
        <begin position="131"/>
        <end position="143"/>
    </location>
</feature>
<feature type="region of interest" description="Disordered" evidence="2">
    <location>
        <begin position="1"/>
        <end position="30"/>
    </location>
</feature>
<dbReference type="EMBL" id="MU806319">
    <property type="protein sequence ID" value="KAJ3836443.1"/>
    <property type="molecule type" value="Genomic_DNA"/>
</dbReference>
<evidence type="ECO:0000256" key="2">
    <source>
        <dbReference type="SAM" id="MobiDB-lite"/>
    </source>
</evidence>
<keyword evidence="1" id="KW-0863">Zinc-finger</keyword>
<dbReference type="GO" id="GO:0008270">
    <property type="term" value="F:zinc ion binding"/>
    <property type="evidence" value="ECO:0007669"/>
    <property type="project" value="UniProtKB-KW"/>
</dbReference>
<gene>
    <name evidence="4" type="ORF">F5878DRAFT_625095</name>
</gene>
<proteinExistence type="predicted"/>
<keyword evidence="1" id="KW-0862">Zinc</keyword>
<dbReference type="PROSITE" id="PS50157">
    <property type="entry name" value="ZINC_FINGER_C2H2_2"/>
    <property type="match status" value="2"/>
</dbReference>
<feature type="domain" description="C2H2-type" evidence="3">
    <location>
        <begin position="163"/>
        <end position="193"/>
    </location>
</feature>
<evidence type="ECO:0000256" key="1">
    <source>
        <dbReference type="PROSITE-ProRule" id="PRU00042"/>
    </source>
</evidence>
<comment type="caution">
    <text evidence="4">The sequence shown here is derived from an EMBL/GenBank/DDBJ whole genome shotgun (WGS) entry which is preliminary data.</text>
</comment>
<dbReference type="AlphaFoldDB" id="A0AA38P5I5"/>
<sequence>MLRKSTDPSLDSRRLIPEENTVDSYDSSLSSEPLRLMWNPVSSYSGPGYHGVERAVPEIESNGSSLYTDMLTDVFTPPAIDRPSILAETLNYHREEHPEYFPVTDIARLESLPDPWDAVHTSAVDVSIPNSVLGSSTSPSTEGASRREQIGLSTNNNSISRRFKCHICKKAYTSKHNLKSHIDYKHFHVEKKIECQYCGKRFTESRAHIRHLKNKNVCPHSPWSNA</sequence>
<dbReference type="PROSITE" id="PS00028">
    <property type="entry name" value="ZINC_FINGER_C2H2_1"/>
    <property type="match status" value="1"/>
</dbReference>
<dbReference type="SUPFAM" id="SSF57667">
    <property type="entry name" value="beta-beta-alpha zinc fingers"/>
    <property type="match status" value="1"/>
</dbReference>
<accession>A0AA38P5I5</accession>
<dbReference type="Proteomes" id="UP001163846">
    <property type="component" value="Unassembled WGS sequence"/>
</dbReference>
<organism evidence="4 5">
    <name type="scientific">Lentinula raphanica</name>
    <dbReference type="NCBI Taxonomy" id="153919"/>
    <lineage>
        <taxon>Eukaryota</taxon>
        <taxon>Fungi</taxon>
        <taxon>Dikarya</taxon>
        <taxon>Basidiomycota</taxon>
        <taxon>Agaricomycotina</taxon>
        <taxon>Agaricomycetes</taxon>
        <taxon>Agaricomycetidae</taxon>
        <taxon>Agaricales</taxon>
        <taxon>Marasmiineae</taxon>
        <taxon>Omphalotaceae</taxon>
        <taxon>Lentinula</taxon>
    </lineage>
</organism>
<evidence type="ECO:0000259" key="3">
    <source>
        <dbReference type="PROSITE" id="PS50157"/>
    </source>
</evidence>
<protein>
    <recommendedName>
        <fullName evidence="3">C2H2-type domain-containing protein</fullName>
    </recommendedName>
</protein>